<keyword evidence="4" id="KW-1185">Reference proteome</keyword>
<dbReference type="Proteomes" id="UP000316252">
    <property type="component" value="Unassembled WGS sequence"/>
</dbReference>
<name>A0A506Y148_9MICO</name>
<dbReference type="InterPro" id="IPR018891">
    <property type="entry name" value="AIPR_C"/>
</dbReference>
<dbReference type="OrthoDB" id="9806213at2"/>
<feature type="domain" description="Abortive infection phage resistance protein N-terminal" evidence="2">
    <location>
        <begin position="29"/>
        <end position="179"/>
    </location>
</feature>
<feature type="domain" description="Abortive phage infection protein C-terminal" evidence="1">
    <location>
        <begin position="240"/>
        <end position="564"/>
    </location>
</feature>
<evidence type="ECO:0000259" key="1">
    <source>
        <dbReference type="Pfam" id="PF10592"/>
    </source>
</evidence>
<dbReference type="AlphaFoldDB" id="A0A506Y148"/>
<reference evidence="3 4" key="1">
    <citation type="submission" date="2019-06" db="EMBL/GenBank/DDBJ databases">
        <authorList>
            <person name="Li F."/>
        </authorList>
    </citation>
    <scope>NUCLEOTIDE SEQUENCE [LARGE SCALE GENOMIC DNA]</scope>
    <source>
        <strain evidence="3 4">10F1D-1</strain>
    </source>
</reference>
<protein>
    <submittedName>
        <fullName evidence="3">AIPR family protein</fullName>
    </submittedName>
</protein>
<dbReference type="InterPro" id="IPR055101">
    <property type="entry name" value="AIPR_N"/>
</dbReference>
<dbReference type="RefSeq" id="WP_141163095.1">
    <property type="nucleotide sequence ID" value="NZ_VHQG01000002.1"/>
</dbReference>
<comment type="caution">
    <text evidence="3">The sequence shown here is derived from an EMBL/GenBank/DDBJ whole genome shotgun (WGS) entry which is preliminary data.</text>
</comment>
<evidence type="ECO:0000313" key="4">
    <source>
        <dbReference type="Proteomes" id="UP000316252"/>
    </source>
</evidence>
<evidence type="ECO:0000259" key="2">
    <source>
        <dbReference type="Pfam" id="PF22879"/>
    </source>
</evidence>
<evidence type="ECO:0000313" key="3">
    <source>
        <dbReference type="EMBL" id="TPW75735.1"/>
    </source>
</evidence>
<dbReference type="EMBL" id="VHQG01000002">
    <property type="protein sequence ID" value="TPW75735.1"/>
    <property type="molecule type" value="Genomic_DNA"/>
</dbReference>
<organism evidence="3 4">
    <name type="scientific">Schumannella soli</name>
    <dbReference type="NCBI Taxonomy" id="2590779"/>
    <lineage>
        <taxon>Bacteria</taxon>
        <taxon>Bacillati</taxon>
        <taxon>Actinomycetota</taxon>
        <taxon>Actinomycetes</taxon>
        <taxon>Micrococcales</taxon>
        <taxon>Microbacteriaceae</taxon>
        <taxon>Schumannella</taxon>
    </lineage>
</organism>
<sequence>MTEANQLDDLRNEISLQAAGSAGFEIEAFARVYATRLEEAEQVYDLNVEVLRCSGPRGRRVELLGYAEDETDGTLTILAGKYFGTDETLRLSDATEVFKRSAEFLELAVSGWVRDNLEASSREAEYAEYFAGQFRRGKVSRIRAVLITDGVMSDRIRSIETGTLCGAKITYEIWDQRRLTAAARPSVGSEDIRVDFTRWMKRGLPCLPAESGEDGTQTYIAVIPGRVLADVFEEYGSLLLESNVRTFLSARGAVNKGIQSTLANAPQRFLAYNNGLTTTGIDAVVSDERRGMFIQSINRWQIVNGGQTTASIAHFLRTNRESDVDRVSVQMKLVIVNDDDAAGVVQSVAKYANSQNRISGADLFSTHEFHIRMEQISRRIRADAREGQQYRTGWYYERARGQWENDRAARGPLGEQKKFELEYPKGQRITKTDWAKYAFCWGKKPHLVSKGAQSVFAEYATAVDTQWEKSDEQFNDGYFRTNIGKAIMYETLRSAVIREDWYKESPGYLANIVAYAIARFSLQLESKHDGARFDFESVWRRQGISAATLESLLGIAKQARAALMASDRPQANVTQWAKQSACWERFTRTRVVLEPGVADDLVSAETARAVDRDEKKQREVDNEFEVISKVVAVDSQVWRRILDSTSRVLVSPVEAELLRKYSGGSGGVPSHRQALVLMRVHERAAAVGVVEARAG</sequence>
<proteinExistence type="predicted"/>
<gene>
    <name evidence="3" type="ORF">FJ657_07630</name>
</gene>
<dbReference type="Pfam" id="PF10592">
    <property type="entry name" value="AIPR"/>
    <property type="match status" value="1"/>
</dbReference>
<dbReference type="Pfam" id="PF22879">
    <property type="entry name" value="AIPR_N"/>
    <property type="match status" value="1"/>
</dbReference>
<accession>A0A506Y148</accession>